<proteinExistence type="predicted"/>
<gene>
    <name evidence="2" type="ORF">AA0535_0680</name>
</gene>
<keyword evidence="3" id="KW-1185">Reference proteome</keyword>
<comment type="caution">
    <text evidence="2">The sequence shown here is derived from an EMBL/GenBank/DDBJ whole genome shotgun (WGS) entry which is preliminary data.</text>
</comment>
<reference evidence="2" key="1">
    <citation type="submission" date="2013-04" db="EMBL/GenBank/DDBJ databases">
        <title>The genome sequencing project of 58 acetic acid bacteria.</title>
        <authorList>
            <person name="Okamoto-Kainuma A."/>
            <person name="Ishikawa M."/>
            <person name="Umino S."/>
            <person name="Koizumi Y."/>
            <person name="Shiwa Y."/>
            <person name="Yoshikawa H."/>
            <person name="Matsutani M."/>
            <person name="Matsushita K."/>
        </authorList>
    </citation>
    <scope>NUCLEOTIDE SEQUENCE</scope>
    <source>
        <strain evidence="2">NRIC 0535</strain>
    </source>
</reference>
<protein>
    <submittedName>
        <fullName evidence="2">Uncharacterized protein</fullName>
    </submittedName>
</protein>
<evidence type="ECO:0000313" key="2">
    <source>
        <dbReference type="EMBL" id="GBQ85129.1"/>
    </source>
</evidence>
<sequence length="97" mass="10867">MRCARMSLTFSPSLSDFGKIMLEAGASEWVTAPLEPRLLARVEGASWRRLSGTCRFELRRDALTPILGESISMPEWTQSPRHETANDRGGSFLPFQP</sequence>
<evidence type="ECO:0000313" key="3">
    <source>
        <dbReference type="Proteomes" id="UP001062776"/>
    </source>
</evidence>
<dbReference type="EMBL" id="BAPV01000004">
    <property type="protein sequence ID" value="GBQ85129.1"/>
    <property type="molecule type" value="Genomic_DNA"/>
</dbReference>
<name>A0ABQ0PZ33_9PROT</name>
<organism evidence="2 3">
    <name type="scientific">Asaia krungthepensis NRIC 0535</name>
    <dbReference type="NCBI Taxonomy" id="1307925"/>
    <lineage>
        <taxon>Bacteria</taxon>
        <taxon>Pseudomonadati</taxon>
        <taxon>Pseudomonadota</taxon>
        <taxon>Alphaproteobacteria</taxon>
        <taxon>Acetobacterales</taxon>
        <taxon>Acetobacteraceae</taxon>
        <taxon>Asaia</taxon>
    </lineage>
</organism>
<evidence type="ECO:0000256" key="1">
    <source>
        <dbReference type="SAM" id="MobiDB-lite"/>
    </source>
</evidence>
<accession>A0ABQ0PZ33</accession>
<dbReference type="Proteomes" id="UP001062776">
    <property type="component" value="Unassembled WGS sequence"/>
</dbReference>
<feature type="region of interest" description="Disordered" evidence="1">
    <location>
        <begin position="73"/>
        <end position="97"/>
    </location>
</feature>